<dbReference type="InterPro" id="IPR002125">
    <property type="entry name" value="CMP_dCMP_dom"/>
</dbReference>
<dbReference type="AlphaFoldDB" id="A0A9D7SVP9"/>
<dbReference type="SUPFAM" id="SSF53927">
    <property type="entry name" value="Cytidine deaminase-like"/>
    <property type="match status" value="1"/>
</dbReference>
<evidence type="ECO:0000256" key="1">
    <source>
        <dbReference type="ARBA" id="ARBA00006576"/>
    </source>
</evidence>
<evidence type="ECO:0000259" key="5">
    <source>
        <dbReference type="PROSITE" id="PS51747"/>
    </source>
</evidence>
<dbReference type="PROSITE" id="PS51747">
    <property type="entry name" value="CYT_DCMP_DEAMINASES_2"/>
    <property type="match status" value="1"/>
</dbReference>
<comment type="caution">
    <text evidence="6">The sequence shown here is derived from an EMBL/GenBank/DDBJ whole genome shotgun (WGS) entry which is preliminary data.</text>
</comment>
<dbReference type="PANTHER" id="PTHR11079">
    <property type="entry name" value="CYTOSINE DEAMINASE FAMILY MEMBER"/>
    <property type="match status" value="1"/>
</dbReference>
<dbReference type="CDD" id="cd01285">
    <property type="entry name" value="nucleoside_deaminase"/>
    <property type="match status" value="1"/>
</dbReference>
<proteinExistence type="inferred from homology"/>
<reference evidence="6 7" key="1">
    <citation type="submission" date="2020-10" db="EMBL/GenBank/DDBJ databases">
        <title>Connecting structure to function with the recovery of over 1000 high-quality activated sludge metagenome-assembled genomes encoding full-length rRNA genes using long-read sequencing.</title>
        <authorList>
            <person name="Singleton C.M."/>
            <person name="Petriglieri F."/>
            <person name="Kristensen J.M."/>
            <person name="Kirkegaard R.H."/>
            <person name="Michaelsen T.Y."/>
            <person name="Andersen M.H."/>
            <person name="Karst S.M."/>
            <person name="Dueholm M.S."/>
            <person name="Nielsen P.H."/>
            <person name="Albertsen M."/>
        </authorList>
    </citation>
    <scope>NUCLEOTIDE SEQUENCE [LARGE SCALE GENOMIC DNA]</scope>
    <source>
        <strain evidence="6">Ribe_18-Q3-R11-54_MAXAC.273</strain>
    </source>
</reference>
<accession>A0A9D7SVP9</accession>
<dbReference type="EMBL" id="JADKGY010000008">
    <property type="protein sequence ID" value="MBK9982838.1"/>
    <property type="molecule type" value="Genomic_DNA"/>
</dbReference>
<gene>
    <name evidence="6" type="ORF">IPP15_10525</name>
</gene>
<comment type="similarity">
    <text evidence="1">Belongs to the cytidine and deoxycytidylate deaminase family.</text>
</comment>
<evidence type="ECO:0000256" key="3">
    <source>
        <dbReference type="ARBA" id="ARBA00022801"/>
    </source>
</evidence>
<evidence type="ECO:0000313" key="7">
    <source>
        <dbReference type="Proteomes" id="UP000808337"/>
    </source>
</evidence>
<keyword evidence="3" id="KW-0378">Hydrolase</keyword>
<keyword evidence="4" id="KW-0862">Zinc</keyword>
<evidence type="ECO:0000256" key="4">
    <source>
        <dbReference type="ARBA" id="ARBA00022833"/>
    </source>
</evidence>
<evidence type="ECO:0000313" key="6">
    <source>
        <dbReference type="EMBL" id="MBK9982838.1"/>
    </source>
</evidence>
<dbReference type="PROSITE" id="PS00903">
    <property type="entry name" value="CYT_DCMP_DEAMINASES_1"/>
    <property type="match status" value="1"/>
</dbReference>
<evidence type="ECO:0000256" key="2">
    <source>
        <dbReference type="ARBA" id="ARBA00022723"/>
    </source>
</evidence>
<dbReference type="GO" id="GO:0047974">
    <property type="term" value="F:guanosine deaminase activity"/>
    <property type="evidence" value="ECO:0007669"/>
    <property type="project" value="TreeGrafter"/>
</dbReference>
<organism evidence="6 7">
    <name type="scientific">Candidatus Opimibacter skivensis</name>
    <dbReference type="NCBI Taxonomy" id="2982028"/>
    <lineage>
        <taxon>Bacteria</taxon>
        <taxon>Pseudomonadati</taxon>
        <taxon>Bacteroidota</taxon>
        <taxon>Saprospiria</taxon>
        <taxon>Saprospirales</taxon>
        <taxon>Saprospiraceae</taxon>
        <taxon>Candidatus Opimibacter</taxon>
    </lineage>
</organism>
<dbReference type="PANTHER" id="PTHR11079:SF161">
    <property type="entry name" value="CMP_DCMP-TYPE DEAMINASE DOMAIN-CONTAINING PROTEIN"/>
    <property type="match status" value="1"/>
</dbReference>
<dbReference type="InterPro" id="IPR016192">
    <property type="entry name" value="APOBEC/CMP_deaminase_Zn-bd"/>
</dbReference>
<sequence>MTEDQKQFMLEAIRLSSDGMESNDGGPFGCIIVKDGEIIGRGNNKVTSTNDPTAHAEIIAIRNACDHLHTFQLDDCELYTSCEPCPMCLGAIYWARPKKVYFACSRHDAAEIGFDDDFIYTELKNTIEERSIPMEQILRADALQVFKEWNRKDDKVEY</sequence>
<dbReference type="Pfam" id="PF00383">
    <property type="entry name" value="dCMP_cyt_deam_1"/>
    <property type="match status" value="1"/>
</dbReference>
<dbReference type="Proteomes" id="UP000808337">
    <property type="component" value="Unassembled WGS sequence"/>
</dbReference>
<dbReference type="InterPro" id="IPR016193">
    <property type="entry name" value="Cytidine_deaminase-like"/>
</dbReference>
<keyword evidence="2" id="KW-0479">Metal-binding</keyword>
<dbReference type="FunFam" id="3.40.140.10:FF:000011">
    <property type="entry name" value="tRNA-specific adenosine deaminase"/>
    <property type="match status" value="1"/>
</dbReference>
<dbReference type="GO" id="GO:0008270">
    <property type="term" value="F:zinc ion binding"/>
    <property type="evidence" value="ECO:0007669"/>
    <property type="project" value="InterPro"/>
</dbReference>
<name>A0A9D7SVP9_9BACT</name>
<protein>
    <submittedName>
        <fullName evidence="6">Nucleoside deaminase</fullName>
    </submittedName>
</protein>
<dbReference type="GO" id="GO:0006152">
    <property type="term" value="P:purine nucleoside catabolic process"/>
    <property type="evidence" value="ECO:0007669"/>
    <property type="project" value="TreeGrafter"/>
</dbReference>
<feature type="domain" description="CMP/dCMP-type deaminase" evidence="5">
    <location>
        <begin position="3"/>
        <end position="117"/>
    </location>
</feature>
<dbReference type="Gene3D" id="3.40.140.10">
    <property type="entry name" value="Cytidine Deaminase, domain 2"/>
    <property type="match status" value="1"/>
</dbReference>